<gene>
    <name evidence="10" type="ORF">EXE59_14660</name>
</gene>
<dbReference type="SUPFAM" id="SSF54292">
    <property type="entry name" value="2Fe-2S ferredoxin-like"/>
    <property type="match status" value="1"/>
</dbReference>
<dbReference type="Pfam" id="PF22290">
    <property type="entry name" value="DmmA-like_N"/>
    <property type="match status" value="1"/>
</dbReference>
<dbReference type="PRINTS" id="PR00409">
    <property type="entry name" value="PHDIOXRDTASE"/>
</dbReference>
<dbReference type="PANTHER" id="PTHR47354:SF1">
    <property type="entry name" value="CARNITINE MONOOXYGENASE REDUCTASE SUBUNIT"/>
    <property type="match status" value="1"/>
</dbReference>
<dbReference type="InterPro" id="IPR001041">
    <property type="entry name" value="2Fe-2S_ferredoxin-type"/>
</dbReference>
<evidence type="ECO:0000256" key="3">
    <source>
        <dbReference type="ARBA" id="ARBA00022714"/>
    </source>
</evidence>
<keyword evidence="4" id="KW-0479">Metal-binding</keyword>
<dbReference type="InterPro" id="IPR050415">
    <property type="entry name" value="MRET"/>
</dbReference>
<dbReference type="EMBL" id="SRRO01000001">
    <property type="protein sequence ID" value="TGN65068.1"/>
    <property type="molecule type" value="Genomic_DNA"/>
</dbReference>
<dbReference type="InterPro" id="IPR017927">
    <property type="entry name" value="FAD-bd_FR_type"/>
</dbReference>
<dbReference type="Proteomes" id="UP000297496">
    <property type="component" value="Unassembled WGS sequence"/>
</dbReference>
<evidence type="ECO:0000256" key="7">
    <source>
        <dbReference type="ARBA" id="ARBA00023014"/>
    </source>
</evidence>
<keyword evidence="5" id="KW-0560">Oxidoreductase</keyword>
<dbReference type="InterPro" id="IPR036010">
    <property type="entry name" value="2Fe-2S_ferredoxin-like_sf"/>
</dbReference>
<keyword evidence="2" id="KW-0285">Flavoprotein</keyword>
<organism evidence="10 11">
    <name type="scientific">Nocardioides eburneiflavus</name>
    <dbReference type="NCBI Taxonomy" id="2518372"/>
    <lineage>
        <taxon>Bacteria</taxon>
        <taxon>Bacillati</taxon>
        <taxon>Actinomycetota</taxon>
        <taxon>Actinomycetes</taxon>
        <taxon>Propionibacteriales</taxon>
        <taxon>Nocardioidaceae</taxon>
        <taxon>Nocardioides</taxon>
    </lineage>
</organism>
<evidence type="ECO:0000313" key="11">
    <source>
        <dbReference type="Proteomes" id="UP000297496"/>
    </source>
</evidence>
<accession>A0A4Z1CGM7</accession>
<dbReference type="Gene3D" id="2.40.30.10">
    <property type="entry name" value="Translation factors"/>
    <property type="match status" value="1"/>
</dbReference>
<reference evidence="10 11" key="1">
    <citation type="submission" date="2019-04" db="EMBL/GenBank/DDBJ databases">
        <title>Three New Species of Nocardioides, Nocardioides euryhalodurans sp. nov., Nocardioides seonyuensis sp. nov. and Nocardioides eburneoflavus sp. nov. Isolated from Soil.</title>
        <authorList>
            <person name="Roh S.G."/>
            <person name="Lee C."/>
            <person name="Kim M.-K."/>
            <person name="Kim S.B."/>
        </authorList>
    </citation>
    <scope>NUCLEOTIDE SEQUENCE [LARGE SCALE GENOMIC DNA]</scope>
    <source>
        <strain evidence="10 11">MMS17-SY213</strain>
    </source>
</reference>
<name>A0A4Z1CGM7_9ACTN</name>
<comment type="cofactor">
    <cofactor evidence="1">
        <name>FAD</name>
        <dbReference type="ChEBI" id="CHEBI:57692"/>
    </cofactor>
</comment>
<evidence type="ECO:0000256" key="1">
    <source>
        <dbReference type="ARBA" id="ARBA00001974"/>
    </source>
</evidence>
<dbReference type="GO" id="GO:0046872">
    <property type="term" value="F:metal ion binding"/>
    <property type="evidence" value="ECO:0007669"/>
    <property type="project" value="UniProtKB-KW"/>
</dbReference>
<dbReference type="CDD" id="cd06185">
    <property type="entry name" value="PDR_like"/>
    <property type="match status" value="1"/>
</dbReference>
<evidence type="ECO:0000256" key="4">
    <source>
        <dbReference type="ARBA" id="ARBA00022723"/>
    </source>
</evidence>
<comment type="caution">
    <text evidence="10">The sequence shown here is derived from an EMBL/GenBank/DDBJ whole genome shotgun (WGS) entry which is preliminary data.</text>
</comment>
<dbReference type="GO" id="GO:0051537">
    <property type="term" value="F:2 iron, 2 sulfur cluster binding"/>
    <property type="evidence" value="ECO:0007669"/>
    <property type="project" value="UniProtKB-KW"/>
</dbReference>
<dbReference type="OrthoDB" id="3807506at2"/>
<evidence type="ECO:0000256" key="2">
    <source>
        <dbReference type="ARBA" id="ARBA00022630"/>
    </source>
</evidence>
<keyword evidence="7" id="KW-0411">Iron-sulfur</keyword>
<dbReference type="InterPro" id="IPR054582">
    <property type="entry name" value="DmmA-like_N"/>
</dbReference>
<dbReference type="InterPro" id="IPR017938">
    <property type="entry name" value="Riboflavin_synthase-like_b-brl"/>
</dbReference>
<sequence>MIEHPKADGRLIELAVASVVRNVPDVAGLSLVPAMGGTLHSYAPGSNLPVQWREGRFNSYSLTGDGYQPDAYEISVRLDTSGSGGSVRLHQLAEGDSVWTLPPRDDFTPVWSARKHLLIAAGIGVTPILSHARSHQFWKRPYEVHYVTRSAVHLDDFLGLADADPTVYFSREQFAGALPELLRRQPMGTHLYVCGPEGMIDSVLGAARDAYWPSARLHHEAFALPALNAGPPFTINARRSAVTVDVPAGVTALEALEGAGVPARNLCRRGFCGECATKVLDGKPLHRDEVLDADERKSGDQMLVCVSRAQGHVSLDL</sequence>
<dbReference type="InterPro" id="IPR012675">
    <property type="entry name" value="Beta-grasp_dom_sf"/>
</dbReference>
<evidence type="ECO:0000259" key="8">
    <source>
        <dbReference type="PROSITE" id="PS51085"/>
    </source>
</evidence>
<dbReference type="SUPFAM" id="SSF52343">
    <property type="entry name" value="Ferredoxin reductase-like, C-terminal NADP-linked domain"/>
    <property type="match status" value="1"/>
</dbReference>
<dbReference type="GO" id="GO:0016491">
    <property type="term" value="F:oxidoreductase activity"/>
    <property type="evidence" value="ECO:0007669"/>
    <property type="project" value="UniProtKB-KW"/>
</dbReference>
<keyword evidence="11" id="KW-1185">Reference proteome</keyword>
<dbReference type="Gene3D" id="3.40.50.80">
    <property type="entry name" value="Nucleotide-binding domain of ferredoxin-NADP reductase (FNR) module"/>
    <property type="match status" value="1"/>
</dbReference>
<dbReference type="AlphaFoldDB" id="A0A4Z1CGM7"/>
<keyword evidence="3" id="KW-0001">2Fe-2S</keyword>
<proteinExistence type="predicted"/>
<dbReference type="CDD" id="cd00207">
    <property type="entry name" value="fer2"/>
    <property type="match status" value="1"/>
</dbReference>
<dbReference type="Gene3D" id="3.10.20.30">
    <property type="match status" value="1"/>
</dbReference>
<dbReference type="PROSITE" id="PS51384">
    <property type="entry name" value="FAD_FR"/>
    <property type="match status" value="1"/>
</dbReference>
<evidence type="ECO:0000256" key="5">
    <source>
        <dbReference type="ARBA" id="ARBA00023002"/>
    </source>
</evidence>
<evidence type="ECO:0000259" key="9">
    <source>
        <dbReference type="PROSITE" id="PS51384"/>
    </source>
</evidence>
<dbReference type="PROSITE" id="PS51085">
    <property type="entry name" value="2FE2S_FER_2"/>
    <property type="match status" value="1"/>
</dbReference>
<keyword evidence="6" id="KW-0408">Iron</keyword>
<evidence type="ECO:0000256" key="6">
    <source>
        <dbReference type="ARBA" id="ARBA00023004"/>
    </source>
</evidence>
<dbReference type="PANTHER" id="PTHR47354">
    <property type="entry name" value="NADH OXIDOREDUCTASE HCR"/>
    <property type="match status" value="1"/>
</dbReference>
<feature type="domain" description="FAD-binding FR-type" evidence="9">
    <location>
        <begin position="9"/>
        <end position="110"/>
    </location>
</feature>
<dbReference type="Pfam" id="PF00111">
    <property type="entry name" value="Fer2"/>
    <property type="match status" value="1"/>
</dbReference>
<feature type="domain" description="2Fe-2S ferredoxin-type" evidence="8">
    <location>
        <begin position="231"/>
        <end position="317"/>
    </location>
</feature>
<dbReference type="RefSeq" id="WP_135839571.1">
    <property type="nucleotide sequence ID" value="NZ_SRRO01000001.1"/>
</dbReference>
<dbReference type="InterPro" id="IPR039261">
    <property type="entry name" value="FNR_nucleotide-bd"/>
</dbReference>
<protein>
    <submittedName>
        <fullName evidence="10">Oxidoreductase</fullName>
    </submittedName>
</protein>
<dbReference type="SUPFAM" id="SSF63380">
    <property type="entry name" value="Riboflavin synthase domain-like"/>
    <property type="match status" value="1"/>
</dbReference>
<evidence type="ECO:0000313" key="10">
    <source>
        <dbReference type="EMBL" id="TGN65068.1"/>
    </source>
</evidence>